<dbReference type="EMBL" id="CP108021">
    <property type="protein sequence ID" value="WUM21560.1"/>
    <property type="molecule type" value="Genomic_DNA"/>
</dbReference>
<feature type="transmembrane region" description="Helical" evidence="1">
    <location>
        <begin position="412"/>
        <end position="441"/>
    </location>
</feature>
<feature type="transmembrane region" description="Helical" evidence="1">
    <location>
        <begin position="491"/>
        <end position="510"/>
    </location>
</feature>
<feature type="transmembrane region" description="Helical" evidence="1">
    <location>
        <begin position="243"/>
        <end position="264"/>
    </location>
</feature>
<organism evidence="2 3">
    <name type="scientific">Williamsia herbipolensis</name>
    <dbReference type="NCBI Taxonomy" id="1603258"/>
    <lineage>
        <taxon>Bacteria</taxon>
        <taxon>Bacillati</taxon>
        <taxon>Actinomycetota</taxon>
        <taxon>Actinomycetes</taxon>
        <taxon>Mycobacteriales</taxon>
        <taxon>Nocardiaceae</taxon>
        <taxon>Williamsia</taxon>
    </lineage>
</organism>
<feature type="transmembrane region" description="Helical" evidence="1">
    <location>
        <begin position="125"/>
        <end position="142"/>
    </location>
</feature>
<keyword evidence="1" id="KW-1133">Transmembrane helix</keyword>
<evidence type="ECO:0008006" key="4">
    <source>
        <dbReference type="Google" id="ProtNLM"/>
    </source>
</evidence>
<sequence>MSSDTSRPASDPVSSPTRDTVAALLDLDRAIRGASPTPVALRILVGAFAFLLLVAMVGLTMATDAGAPRRTTAALCALVVIGALAIAPLIASRPAGVAPTDVRHLPVSADALRTASGRAMLRGPGLWFAIVALLLVPLALATGPDLDVAAIVVAVVAIPPTAAIGVIGSRVVGLTYAQAMRSQTGRIVATVTSVVAVAAIYVVYLLLSQGVIDPRNQALQVAARVLPTGWPVVAGESIPSSRWWLAVLVVGGLFLLAGALYVTWSRRIDQAMYSDAVSAATSTRRGESPRRVTASPTVLVLRTEARMLVTDPQRLGLAILPLAFIVIGVVLMLSGTDAYGMQFGAPLVVFMCGSMLANTFGLDRWAFAVLITAPAAAALVIRARMTLAASLALTVGVVGTVVARIVRHTDPATWPVAVSVIVGGAATAASVAALLPALAPYRVPPGSSISSMNSRGSMSGASVRWSLTAIPAMALICAPGIAIGLLLPTPLSYLAVVVEVVVAIPLLAWAHRRAVSLVAEHGPEILAAVTATAPVATDA</sequence>
<keyword evidence="3" id="KW-1185">Reference proteome</keyword>
<feature type="transmembrane region" description="Helical" evidence="1">
    <location>
        <begin position="315"/>
        <end position="333"/>
    </location>
</feature>
<protein>
    <recommendedName>
        <fullName evidence="4">ABC-2 type transport system permease protein</fullName>
    </recommendedName>
</protein>
<gene>
    <name evidence="2" type="ORF">OG579_07210</name>
</gene>
<keyword evidence="1" id="KW-0812">Transmembrane</keyword>
<evidence type="ECO:0000256" key="1">
    <source>
        <dbReference type="SAM" id="Phobius"/>
    </source>
</evidence>
<feature type="transmembrane region" description="Helical" evidence="1">
    <location>
        <begin position="187"/>
        <end position="207"/>
    </location>
</feature>
<reference evidence="2 3" key="1">
    <citation type="submission" date="2022-10" db="EMBL/GenBank/DDBJ databases">
        <title>The complete genomes of actinobacterial strains from the NBC collection.</title>
        <authorList>
            <person name="Joergensen T.S."/>
            <person name="Alvarez Arevalo M."/>
            <person name="Sterndorff E.B."/>
            <person name="Faurdal D."/>
            <person name="Vuksanovic O."/>
            <person name="Mourched A.-S."/>
            <person name="Charusanti P."/>
            <person name="Shaw S."/>
            <person name="Blin K."/>
            <person name="Weber T."/>
        </authorList>
    </citation>
    <scope>NUCLEOTIDE SEQUENCE [LARGE SCALE GENOMIC DNA]</scope>
    <source>
        <strain evidence="2 3">NBC_00319</strain>
    </source>
</reference>
<accession>A0AAU4K606</accession>
<feature type="transmembrane region" description="Helical" evidence="1">
    <location>
        <begin position="388"/>
        <end position="406"/>
    </location>
</feature>
<evidence type="ECO:0000313" key="2">
    <source>
        <dbReference type="EMBL" id="WUM21560.1"/>
    </source>
</evidence>
<dbReference type="KEGG" id="whr:OG579_07210"/>
<name>A0AAU4K606_9NOCA</name>
<feature type="transmembrane region" description="Helical" evidence="1">
    <location>
        <begin position="365"/>
        <end position="381"/>
    </location>
</feature>
<feature type="transmembrane region" description="Helical" evidence="1">
    <location>
        <begin position="462"/>
        <end position="485"/>
    </location>
</feature>
<feature type="transmembrane region" description="Helical" evidence="1">
    <location>
        <begin position="148"/>
        <end position="167"/>
    </location>
</feature>
<dbReference type="AlphaFoldDB" id="A0AAU4K606"/>
<feature type="transmembrane region" description="Helical" evidence="1">
    <location>
        <begin position="71"/>
        <end position="91"/>
    </location>
</feature>
<evidence type="ECO:0000313" key="3">
    <source>
        <dbReference type="Proteomes" id="UP001432128"/>
    </source>
</evidence>
<dbReference type="RefSeq" id="WP_328858585.1">
    <property type="nucleotide sequence ID" value="NZ_CP108021.1"/>
</dbReference>
<dbReference type="Proteomes" id="UP001432128">
    <property type="component" value="Chromosome"/>
</dbReference>
<feature type="transmembrane region" description="Helical" evidence="1">
    <location>
        <begin position="39"/>
        <end position="59"/>
    </location>
</feature>
<keyword evidence="1" id="KW-0472">Membrane</keyword>
<proteinExistence type="predicted"/>